<gene>
    <name evidence="2" type="ORF">Purlil1_7931</name>
</gene>
<evidence type="ECO:0000256" key="1">
    <source>
        <dbReference type="SAM" id="SignalP"/>
    </source>
</evidence>
<feature type="chain" id="PRO_5045750656" description="Secreted protein" evidence="1">
    <location>
        <begin position="19"/>
        <end position="129"/>
    </location>
</feature>
<keyword evidence="1" id="KW-0732">Signal</keyword>
<evidence type="ECO:0000313" key="3">
    <source>
        <dbReference type="Proteomes" id="UP001287286"/>
    </source>
</evidence>
<evidence type="ECO:0000313" key="2">
    <source>
        <dbReference type="EMBL" id="KAK4087874.1"/>
    </source>
</evidence>
<feature type="signal peptide" evidence="1">
    <location>
        <begin position="1"/>
        <end position="18"/>
    </location>
</feature>
<evidence type="ECO:0008006" key="4">
    <source>
        <dbReference type="Google" id="ProtNLM"/>
    </source>
</evidence>
<dbReference type="EMBL" id="JAWRVI010000029">
    <property type="protein sequence ID" value="KAK4087874.1"/>
    <property type="molecule type" value="Genomic_DNA"/>
</dbReference>
<comment type="caution">
    <text evidence="2">The sequence shown here is derived from an EMBL/GenBank/DDBJ whole genome shotgun (WGS) entry which is preliminary data.</text>
</comment>
<organism evidence="2 3">
    <name type="scientific">Purpureocillium lilacinum</name>
    <name type="common">Paecilomyces lilacinus</name>
    <dbReference type="NCBI Taxonomy" id="33203"/>
    <lineage>
        <taxon>Eukaryota</taxon>
        <taxon>Fungi</taxon>
        <taxon>Dikarya</taxon>
        <taxon>Ascomycota</taxon>
        <taxon>Pezizomycotina</taxon>
        <taxon>Sordariomycetes</taxon>
        <taxon>Hypocreomycetidae</taxon>
        <taxon>Hypocreales</taxon>
        <taxon>Ophiocordycipitaceae</taxon>
        <taxon>Purpureocillium</taxon>
    </lineage>
</organism>
<sequence length="129" mass="13597">MRSLFILEFACCILLALGQHNKHAPFIIIIIINISVAAASRALPCPAGGASEANASTDCAVPGSGVSSPVLPSGRSHWNLHTYVDGGFPTVLRTTPQHNSALDRQSREIGSLALTSQCGEGQRFMVVVQ</sequence>
<dbReference type="Proteomes" id="UP001287286">
    <property type="component" value="Unassembled WGS sequence"/>
</dbReference>
<keyword evidence="3" id="KW-1185">Reference proteome</keyword>
<name>A0ABR0BV06_PURLI</name>
<accession>A0ABR0BV06</accession>
<proteinExistence type="predicted"/>
<reference evidence="2 3" key="1">
    <citation type="journal article" date="2024" name="Microbiol. Resour. Announc.">
        <title>Genome annotations for the ascomycete fungi Trichoderma harzianum, Trichoderma aggressivum, and Purpureocillium lilacinum.</title>
        <authorList>
            <person name="Beijen E.P.W."/>
            <person name="Ohm R.A."/>
        </authorList>
    </citation>
    <scope>NUCLEOTIDE SEQUENCE [LARGE SCALE GENOMIC DNA]</scope>
    <source>
        <strain evidence="2 3">CBS 150709</strain>
    </source>
</reference>
<protein>
    <recommendedName>
        <fullName evidence="4">Secreted protein</fullName>
    </recommendedName>
</protein>